<name>A0AAP9ZFB1_9GAMM</name>
<keyword evidence="2" id="KW-0812">Transmembrane</keyword>
<dbReference type="PANTHER" id="PTHR43265:SF1">
    <property type="entry name" value="ESTERASE ESTD"/>
    <property type="match status" value="1"/>
</dbReference>
<gene>
    <name evidence="4" type="ORF">JDS37_07420</name>
</gene>
<keyword evidence="4" id="KW-0378">Hydrolase</keyword>
<evidence type="ECO:0000259" key="3">
    <source>
        <dbReference type="Pfam" id="PF12146"/>
    </source>
</evidence>
<organism evidence="4 5">
    <name type="scientific">Vreelandella venusta</name>
    <dbReference type="NCBI Taxonomy" id="44935"/>
    <lineage>
        <taxon>Bacteria</taxon>
        <taxon>Pseudomonadati</taxon>
        <taxon>Pseudomonadota</taxon>
        <taxon>Gammaproteobacteria</taxon>
        <taxon>Oceanospirillales</taxon>
        <taxon>Halomonadaceae</taxon>
        <taxon>Vreelandella</taxon>
    </lineage>
</organism>
<dbReference type="PANTHER" id="PTHR43265">
    <property type="entry name" value="ESTERASE ESTD"/>
    <property type="match status" value="1"/>
</dbReference>
<evidence type="ECO:0000313" key="5">
    <source>
        <dbReference type="Proteomes" id="UP000663479"/>
    </source>
</evidence>
<protein>
    <submittedName>
        <fullName evidence="4">Alpha/beta hydrolase</fullName>
    </submittedName>
</protein>
<dbReference type="EMBL" id="CP066539">
    <property type="protein sequence ID" value="QRL04761.1"/>
    <property type="molecule type" value="Genomic_DNA"/>
</dbReference>
<evidence type="ECO:0000256" key="2">
    <source>
        <dbReference type="SAM" id="Phobius"/>
    </source>
</evidence>
<feature type="compositionally biased region" description="Low complexity" evidence="1">
    <location>
        <begin position="7"/>
        <end position="25"/>
    </location>
</feature>
<dbReference type="Proteomes" id="UP000663479">
    <property type="component" value="Chromosome"/>
</dbReference>
<dbReference type="InterPro" id="IPR053145">
    <property type="entry name" value="AB_hydrolase_Est10"/>
</dbReference>
<reference evidence="4" key="1">
    <citation type="submission" date="2020-12" db="EMBL/GenBank/DDBJ databases">
        <title>Genome reconstruction of Halomonas venusta strain DSM 4743.</title>
        <authorList>
            <person name="Aguirre-Garrido J.F."/>
            <person name="Hernandez-Soto L.M."/>
            <person name="Martinez-Abarca F."/>
        </authorList>
    </citation>
    <scope>NUCLEOTIDE SEQUENCE</scope>
    <source>
        <strain evidence="4">4743</strain>
    </source>
</reference>
<evidence type="ECO:0000256" key="1">
    <source>
        <dbReference type="SAM" id="MobiDB-lite"/>
    </source>
</evidence>
<dbReference type="Pfam" id="PF12146">
    <property type="entry name" value="Hydrolase_4"/>
    <property type="match status" value="1"/>
</dbReference>
<proteinExistence type="predicted"/>
<dbReference type="AlphaFoldDB" id="A0AAP9ZFB1"/>
<feature type="transmembrane region" description="Helical" evidence="2">
    <location>
        <begin position="36"/>
        <end position="54"/>
    </location>
</feature>
<dbReference type="GO" id="GO:0052689">
    <property type="term" value="F:carboxylic ester hydrolase activity"/>
    <property type="evidence" value="ECO:0007669"/>
    <property type="project" value="TreeGrafter"/>
</dbReference>
<dbReference type="InterPro" id="IPR029058">
    <property type="entry name" value="AB_hydrolase_fold"/>
</dbReference>
<dbReference type="SUPFAM" id="SSF53474">
    <property type="entry name" value="alpha/beta-Hydrolases"/>
    <property type="match status" value="1"/>
</dbReference>
<feature type="region of interest" description="Disordered" evidence="1">
    <location>
        <begin position="1"/>
        <end position="28"/>
    </location>
</feature>
<accession>A0AAP9ZFB1</accession>
<keyword evidence="2" id="KW-0472">Membrane</keyword>
<dbReference type="RefSeq" id="WP_146943840.1">
    <property type="nucleotide sequence ID" value="NZ_BJUL01000007.1"/>
</dbReference>
<evidence type="ECO:0000313" key="4">
    <source>
        <dbReference type="EMBL" id="QRL04761.1"/>
    </source>
</evidence>
<sequence length="386" mass="42954">MPLFSVSTNNTSTKNTSAKNTSAKNTSDRRARTRRIAVVLLLLCLGLGAIFIIADEDSLVRREISFVHAGNTLQGVLVLPSSTAMPDSCVVFVHGSGDMPRDAYGYYEPLWRLFAEQGWCSLSWDKPGVGESEGDWRLQSMADRADEVAEAIEFLHTHVGLGERQTGLIGFSQAGWVLPKVANLRDDITFLISVSGAVNWLDQSRYSGHQRMIAEGLTEQEIKAEEYAAEQVNALIQRNAPYTTYLEHIEGEVDVEPMSEAFWGFAKRNWQADVRSDLEAIRVPMLALFGSRDAYVDPVSSATAYRQLLERSAAPFFEVHRVDDADHSLMKSDQLKPDHQGMDAWLKLFKIWFLGDAIFADGVLDSLTSWLNRFPKAGTQPTSEGS</sequence>
<keyword evidence="2" id="KW-1133">Transmembrane helix</keyword>
<dbReference type="Gene3D" id="3.40.50.1820">
    <property type="entry name" value="alpha/beta hydrolase"/>
    <property type="match status" value="1"/>
</dbReference>
<dbReference type="InterPro" id="IPR022742">
    <property type="entry name" value="Hydrolase_4"/>
</dbReference>
<feature type="domain" description="Serine aminopeptidase S33" evidence="3">
    <location>
        <begin position="86"/>
        <end position="330"/>
    </location>
</feature>